<sequence length="71" mass="7844">MRLSGAHKAYVTYCSDESKSSLKNRKTGEVDNTLTTADSYVLYHTALTRNADGVWKTTDVASERGSKKCQP</sequence>
<name>A0ABQ2TWQ7_9ACTN</name>
<protein>
    <submittedName>
        <fullName evidence="1">Uncharacterized protein</fullName>
    </submittedName>
</protein>
<reference evidence="2" key="1">
    <citation type="journal article" date="2019" name="Int. J. Syst. Evol. Microbiol.">
        <title>The Global Catalogue of Microorganisms (GCM) 10K type strain sequencing project: providing services to taxonomists for standard genome sequencing and annotation.</title>
        <authorList>
            <consortium name="The Broad Institute Genomics Platform"/>
            <consortium name="The Broad Institute Genome Sequencing Center for Infectious Disease"/>
            <person name="Wu L."/>
            <person name="Ma J."/>
        </authorList>
    </citation>
    <scope>NUCLEOTIDE SEQUENCE [LARGE SCALE GENOMIC DNA]</scope>
    <source>
        <strain evidence="2">JCM 4422</strain>
    </source>
</reference>
<proteinExistence type="predicted"/>
<evidence type="ECO:0000313" key="2">
    <source>
        <dbReference type="Proteomes" id="UP000629911"/>
    </source>
</evidence>
<dbReference type="Proteomes" id="UP000629911">
    <property type="component" value="Unassembled WGS sequence"/>
</dbReference>
<organism evidence="1 2">
    <name type="scientific">Streptomyces variabilis</name>
    <dbReference type="NCBI Taxonomy" id="67372"/>
    <lineage>
        <taxon>Bacteria</taxon>
        <taxon>Bacillati</taxon>
        <taxon>Actinomycetota</taxon>
        <taxon>Actinomycetes</taxon>
        <taxon>Kitasatosporales</taxon>
        <taxon>Streptomycetaceae</taxon>
        <taxon>Streptomyces</taxon>
        <taxon>Streptomyces griseoincarnatus group</taxon>
    </lineage>
</organism>
<keyword evidence="2" id="KW-1185">Reference proteome</keyword>
<accession>A0ABQ2TWQ7</accession>
<dbReference type="EMBL" id="BMTZ01000004">
    <property type="protein sequence ID" value="GGT46818.1"/>
    <property type="molecule type" value="Genomic_DNA"/>
</dbReference>
<gene>
    <name evidence="1" type="ORF">GCM10010287_20590</name>
</gene>
<evidence type="ECO:0000313" key="1">
    <source>
        <dbReference type="EMBL" id="GGT46818.1"/>
    </source>
</evidence>
<comment type="caution">
    <text evidence="1">The sequence shown here is derived from an EMBL/GenBank/DDBJ whole genome shotgun (WGS) entry which is preliminary data.</text>
</comment>